<comment type="caution">
    <text evidence="1">The sequence shown here is derived from an EMBL/GenBank/DDBJ whole genome shotgun (WGS) entry which is preliminary data.</text>
</comment>
<evidence type="ECO:0000313" key="1">
    <source>
        <dbReference type="EMBL" id="KKM23625.1"/>
    </source>
</evidence>
<sequence length="83" mass="9804">SEKISFRLADKRSRESVRIQLCYYAATGHLTWRMPDIFDYGNGFFNIADRWLKKHVPAIARRAKSKTRKPLKVTLHVTLYLHD</sequence>
<reference evidence="1" key="1">
    <citation type="journal article" date="2015" name="Nature">
        <title>Complex archaea that bridge the gap between prokaryotes and eukaryotes.</title>
        <authorList>
            <person name="Spang A."/>
            <person name="Saw J.H."/>
            <person name="Jorgensen S.L."/>
            <person name="Zaremba-Niedzwiedzka K."/>
            <person name="Martijn J."/>
            <person name="Lind A.E."/>
            <person name="van Eijk R."/>
            <person name="Schleper C."/>
            <person name="Guy L."/>
            <person name="Ettema T.J."/>
        </authorList>
    </citation>
    <scope>NUCLEOTIDE SEQUENCE</scope>
</reference>
<organism evidence="1">
    <name type="scientific">marine sediment metagenome</name>
    <dbReference type="NCBI Taxonomy" id="412755"/>
    <lineage>
        <taxon>unclassified sequences</taxon>
        <taxon>metagenomes</taxon>
        <taxon>ecological metagenomes</taxon>
    </lineage>
</organism>
<dbReference type="EMBL" id="LAZR01013086">
    <property type="protein sequence ID" value="KKM23625.1"/>
    <property type="molecule type" value="Genomic_DNA"/>
</dbReference>
<protein>
    <submittedName>
        <fullName evidence="1">Uncharacterized protein</fullName>
    </submittedName>
</protein>
<name>A0A0F9L7S9_9ZZZZ</name>
<dbReference type="AlphaFoldDB" id="A0A0F9L7S9"/>
<accession>A0A0F9L7S9</accession>
<feature type="non-terminal residue" evidence="1">
    <location>
        <position position="1"/>
    </location>
</feature>
<proteinExistence type="predicted"/>
<gene>
    <name evidence="1" type="ORF">LCGC14_1613250</name>
</gene>